<dbReference type="NCBIfam" id="TIGR01552">
    <property type="entry name" value="phd_fam"/>
    <property type="match status" value="1"/>
</dbReference>
<dbReference type="AlphaFoldDB" id="A0A656HL79"/>
<keyword evidence="4" id="KW-1185">Reference proteome</keyword>
<sequence length="85" mass="9323">MEAISYSAFRKNLSSALDKVEQDRVPLLITRQNGTAAVLISLDEYNAYVETAHLAASPKNAERLNRAIAQLEAGRGVVHDIVEVE</sequence>
<dbReference type="PANTHER" id="PTHR33713:SF6">
    <property type="entry name" value="ANTITOXIN YEFM"/>
    <property type="match status" value="1"/>
</dbReference>
<accession>A0A656HL79</accession>
<dbReference type="InterPro" id="IPR006442">
    <property type="entry name" value="Antitoxin_Phd/YefM"/>
</dbReference>
<reference evidence="4" key="1">
    <citation type="journal article" date="2011" name="Stand. Genomic Sci.">
        <title>Genome sequence of the filamentous, gliding Thiothrix nivea neotype strain (JP2(T)).</title>
        <authorList>
            <person name="Lapidus A."/>
            <person name="Nolan M."/>
            <person name="Lucas S."/>
            <person name="Glavina Del Rio T."/>
            <person name="Tice H."/>
            <person name="Cheng J.F."/>
            <person name="Tapia R."/>
            <person name="Han C."/>
            <person name="Goodwin L."/>
            <person name="Pitluck S."/>
            <person name="Liolios K."/>
            <person name="Pagani I."/>
            <person name="Ivanova N."/>
            <person name="Huntemann M."/>
            <person name="Mavromatis K."/>
            <person name="Mikhailova N."/>
            <person name="Pati A."/>
            <person name="Chen A."/>
            <person name="Palaniappan K."/>
            <person name="Land M."/>
            <person name="Brambilla E.M."/>
            <person name="Rohde M."/>
            <person name="Abt B."/>
            <person name="Verbarg S."/>
            <person name="Goker M."/>
            <person name="Bristow J."/>
            <person name="Eisen J.A."/>
            <person name="Markowitz V."/>
            <person name="Hugenholtz P."/>
            <person name="Kyrpides N.C."/>
            <person name="Klenk H.P."/>
            <person name="Woyke T."/>
        </authorList>
    </citation>
    <scope>NUCLEOTIDE SEQUENCE [LARGE SCALE GENOMIC DNA]</scope>
    <source>
        <strain evidence="4">ATCC 35100 / DSM 5205 / JP2</strain>
    </source>
</reference>
<protein>
    <recommendedName>
        <fullName evidence="2">Antitoxin</fullName>
    </recommendedName>
</protein>
<evidence type="ECO:0000313" key="3">
    <source>
        <dbReference type="EMBL" id="EIJ36060.1"/>
    </source>
</evidence>
<dbReference type="PANTHER" id="PTHR33713">
    <property type="entry name" value="ANTITOXIN YAFN-RELATED"/>
    <property type="match status" value="1"/>
</dbReference>
<name>A0A656HL79_THINJ</name>
<comment type="similarity">
    <text evidence="1 2">Belongs to the phD/YefM antitoxin family.</text>
</comment>
<gene>
    <name evidence="3" type="ORF">Thini_3554</name>
</gene>
<dbReference type="EMBL" id="JH651384">
    <property type="protein sequence ID" value="EIJ36060.1"/>
    <property type="molecule type" value="Genomic_DNA"/>
</dbReference>
<evidence type="ECO:0000256" key="1">
    <source>
        <dbReference type="ARBA" id="ARBA00009981"/>
    </source>
</evidence>
<dbReference type="InterPro" id="IPR051405">
    <property type="entry name" value="phD/YefM_antitoxin"/>
</dbReference>
<dbReference type="Gene3D" id="3.40.1620.10">
    <property type="entry name" value="YefM-like domain"/>
    <property type="match status" value="1"/>
</dbReference>
<proteinExistence type="inferred from homology"/>
<dbReference type="RefSeq" id="WP_002709950.1">
    <property type="nucleotide sequence ID" value="NZ_JH651384.1"/>
</dbReference>
<dbReference type="SUPFAM" id="SSF143120">
    <property type="entry name" value="YefM-like"/>
    <property type="match status" value="1"/>
</dbReference>
<organism evidence="3 4">
    <name type="scientific">Thiothrix nivea (strain ATCC 35100 / DSM 5205 / JP2)</name>
    <dbReference type="NCBI Taxonomy" id="870187"/>
    <lineage>
        <taxon>Bacteria</taxon>
        <taxon>Pseudomonadati</taxon>
        <taxon>Pseudomonadota</taxon>
        <taxon>Gammaproteobacteria</taxon>
        <taxon>Thiotrichales</taxon>
        <taxon>Thiotrichaceae</taxon>
        <taxon>Thiothrix</taxon>
    </lineage>
</organism>
<evidence type="ECO:0000256" key="2">
    <source>
        <dbReference type="RuleBase" id="RU362080"/>
    </source>
</evidence>
<dbReference type="Gene3D" id="6.10.250.330">
    <property type="match status" value="1"/>
</dbReference>
<dbReference type="Pfam" id="PF02604">
    <property type="entry name" value="PhdYeFM_antitox"/>
    <property type="match status" value="1"/>
</dbReference>
<evidence type="ECO:0000313" key="4">
    <source>
        <dbReference type="Proteomes" id="UP000005317"/>
    </source>
</evidence>
<comment type="function">
    <text evidence="2">Antitoxin component of a type II toxin-antitoxin (TA) system.</text>
</comment>
<dbReference type="OrthoDB" id="9802003at2"/>
<dbReference type="Proteomes" id="UP000005317">
    <property type="component" value="Unassembled WGS sequence"/>
</dbReference>
<dbReference type="InterPro" id="IPR036165">
    <property type="entry name" value="YefM-like_sf"/>
</dbReference>